<feature type="region of interest" description="Disordered" evidence="1">
    <location>
        <begin position="142"/>
        <end position="162"/>
    </location>
</feature>
<dbReference type="PANTHER" id="PTHR23150">
    <property type="entry name" value="SULFATASE MODIFYING FACTOR 1, 2"/>
    <property type="match status" value="1"/>
</dbReference>
<dbReference type="SUPFAM" id="SSF52200">
    <property type="entry name" value="Toll/Interleukin receptor TIR domain"/>
    <property type="match status" value="1"/>
</dbReference>
<comment type="caution">
    <text evidence="3">The sequence shown here is derived from an EMBL/GenBank/DDBJ whole genome shotgun (WGS) entry which is preliminary data.</text>
</comment>
<dbReference type="InterPro" id="IPR005532">
    <property type="entry name" value="SUMF_dom"/>
</dbReference>
<dbReference type="Gene3D" id="3.40.50.10140">
    <property type="entry name" value="Toll/interleukin-1 receptor homology (TIR) domain"/>
    <property type="match status" value="1"/>
</dbReference>
<dbReference type="PROSITE" id="PS50104">
    <property type="entry name" value="TIR"/>
    <property type="match status" value="1"/>
</dbReference>
<dbReference type="Pfam" id="PF13676">
    <property type="entry name" value="TIR_2"/>
    <property type="match status" value="1"/>
</dbReference>
<evidence type="ECO:0000259" key="2">
    <source>
        <dbReference type="PROSITE" id="PS50104"/>
    </source>
</evidence>
<dbReference type="EMBL" id="AZHX01001132">
    <property type="protein sequence ID" value="ETX04760.1"/>
    <property type="molecule type" value="Genomic_DNA"/>
</dbReference>
<dbReference type="GO" id="GO:0120147">
    <property type="term" value="F:formylglycine-generating oxidase activity"/>
    <property type="evidence" value="ECO:0007669"/>
    <property type="project" value="TreeGrafter"/>
</dbReference>
<accession>W4M3J1</accession>
<dbReference type="PATRIC" id="fig|1429439.4.peg.4572"/>
<evidence type="ECO:0000256" key="1">
    <source>
        <dbReference type="SAM" id="MobiDB-lite"/>
    </source>
</evidence>
<dbReference type="Pfam" id="PF03781">
    <property type="entry name" value="FGE-sulfatase"/>
    <property type="match status" value="1"/>
</dbReference>
<dbReference type="InterPro" id="IPR016187">
    <property type="entry name" value="CTDL_fold"/>
</dbReference>
<dbReference type="InterPro" id="IPR051043">
    <property type="entry name" value="Sulfatase_Mod_Factor_Kinase"/>
</dbReference>
<dbReference type="GO" id="GO:0007165">
    <property type="term" value="P:signal transduction"/>
    <property type="evidence" value="ECO:0007669"/>
    <property type="project" value="InterPro"/>
</dbReference>
<dbReference type="InterPro" id="IPR035897">
    <property type="entry name" value="Toll_tir_struct_dom_sf"/>
</dbReference>
<dbReference type="Gene3D" id="3.90.1580.10">
    <property type="entry name" value="paralog of FGE (formylglycine-generating enzyme)"/>
    <property type="match status" value="1"/>
</dbReference>
<keyword evidence="4" id="KW-1185">Reference proteome</keyword>
<evidence type="ECO:0000313" key="3">
    <source>
        <dbReference type="EMBL" id="ETX04760.1"/>
    </source>
</evidence>
<dbReference type="InterPro" id="IPR000157">
    <property type="entry name" value="TIR_dom"/>
</dbReference>
<gene>
    <name evidence="3" type="ORF">ETSY2_26975</name>
</gene>
<dbReference type="AlphaFoldDB" id="W4M3J1"/>
<dbReference type="Proteomes" id="UP000019140">
    <property type="component" value="Unassembled WGS sequence"/>
</dbReference>
<name>W4M3J1_9BACT</name>
<dbReference type="PANTHER" id="PTHR23150:SF19">
    <property type="entry name" value="FORMYLGLYCINE-GENERATING ENZYME"/>
    <property type="match status" value="1"/>
</dbReference>
<reference evidence="3 4" key="1">
    <citation type="journal article" date="2014" name="Nature">
        <title>An environmental bacterial taxon with a large and distinct metabolic repertoire.</title>
        <authorList>
            <person name="Wilson M.C."/>
            <person name="Mori T."/>
            <person name="Ruckert C."/>
            <person name="Uria A.R."/>
            <person name="Helf M.J."/>
            <person name="Takada K."/>
            <person name="Gernert C."/>
            <person name="Steffens U.A."/>
            <person name="Heycke N."/>
            <person name="Schmitt S."/>
            <person name="Rinke C."/>
            <person name="Helfrich E.J."/>
            <person name="Brachmann A.O."/>
            <person name="Gurgui C."/>
            <person name="Wakimoto T."/>
            <person name="Kracht M."/>
            <person name="Crusemann M."/>
            <person name="Hentschel U."/>
            <person name="Abe I."/>
            <person name="Matsunaga S."/>
            <person name="Kalinowski J."/>
            <person name="Takeyama H."/>
            <person name="Piel J."/>
        </authorList>
    </citation>
    <scope>NUCLEOTIDE SEQUENCE [LARGE SCALE GENOMIC DNA]</scope>
    <source>
        <strain evidence="4">TSY2</strain>
    </source>
</reference>
<dbReference type="SUPFAM" id="SSF56436">
    <property type="entry name" value="C-type lectin-like"/>
    <property type="match status" value="1"/>
</dbReference>
<dbReference type="HOGENOM" id="CLU_040162_0_0_7"/>
<organism evidence="3 4">
    <name type="scientific">Candidatus Entotheonella gemina</name>
    <dbReference type="NCBI Taxonomy" id="1429439"/>
    <lineage>
        <taxon>Bacteria</taxon>
        <taxon>Pseudomonadati</taxon>
        <taxon>Nitrospinota/Tectimicrobiota group</taxon>
        <taxon>Candidatus Tectimicrobiota</taxon>
        <taxon>Candidatus Entotheonellia</taxon>
        <taxon>Candidatus Entotheonellales</taxon>
        <taxon>Candidatus Entotheonellaceae</taxon>
        <taxon>Candidatus Entotheonella</taxon>
    </lineage>
</organism>
<dbReference type="InterPro" id="IPR042095">
    <property type="entry name" value="SUMF_sf"/>
</dbReference>
<evidence type="ECO:0000313" key="4">
    <source>
        <dbReference type="Proteomes" id="UP000019140"/>
    </source>
</evidence>
<feature type="domain" description="TIR" evidence="2">
    <location>
        <begin position="5"/>
        <end position="134"/>
    </location>
</feature>
<sequence>MGKETMHDIFLSYAREDLERVLPLIRALEQYGWRVWWDRTLIPGQRFSHVIEEALDASGCVIVVWSEAARQSYWVEVEAGEGLRRGVLVPAKIETDIRIPLGFRAIQTADLVDWQGDTSHPEYVRVVQAVTSHIGEPAVRITEPAGETASPEPVEERPSPESRWTNSIGIEFALIQPGEFIMGSNNGRDNEKPPHRVRISQPFYMGVTPVTQVQWEIVMESNPSHFKGDSQRPVESVSWNDVQKFIAKLKEHEPGFTYRLPSEAEWEYAARAGSTTNYCYGDDEARLGEYAWYEVNSGGTTHPVAQLKPNAWNLYDVHGNVWEWIYDWYANYSIATADATATSAVVDPDGPESGSNRVIRGGSWGHGARDCRSAYRVIGVPGYAYHDRGFRLLRQL</sequence>
<proteinExistence type="predicted"/>
<protein>
    <recommendedName>
        <fullName evidence="2">TIR domain-containing protein</fullName>
    </recommendedName>
</protein>